<protein>
    <recommendedName>
        <fullName evidence="10">Molybdenum transport system permease</fullName>
    </recommendedName>
</protein>
<evidence type="ECO:0000256" key="7">
    <source>
        <dbReference type="ARBA" id="ARBA00022989"/>
    </source>
</evidence>
<keyword evidence="6 9" id="KW-0812">Transmembrane</keyword>
<keyword evidence="4 10" id="KW-1003">Cell membrane</keyword>
<reference evidence="14 17" key="4">
    <citation type="submission" date="2018-08" db="EMBL/GenBank/DDBJ databases">
        <title>A genome reference for cultivated species of the human gut microbiota.</title>
        <authorList>
            <person name="Zou Y."/>
            <person name="Xue W."/>
            <person name="Luo G."/>
        </authorList>
    </citation>
    <scope>NUCLEOTIDE SEQUENCE [LARGE SCALE GENOMIC DNA]</scope>
    <source>
        <strain evidence="14 17">TF05-12AC</strain>
    </source>
</reference>
<keyword evidence="7 9" id="KW-1133">Transmembrane helix</keyword>
<evidence type="ECO:0000313" key="15">
    <source>
        <dbReference type="Proteomes" id="UP000095765"/>
    </source>
</evidence>
<accession>A0A174LNU5</accession>
<dbReference type="InterPro" id="IPR035906">
    <property type="entry name" value="MetI-like_sf"/>
</dbReference>
<dbReference type="Proteomes" id="UP000196386">
    <property type="component" value="Unassembled WGS sequence"/>
</dbReference>
<reference evidence="13" key="3">
    <citation type="journal article" date="2018" name="BMC Genomics">
        <title>Whole genome sequencing and function prediction of 133 gut anaerobes isolated from chicken caecum in pure cultures.</title>
        <authorList>
            <person name="Medvecky M."/>
            <person name="Cejkova D."/>
            <person name="Polansky O."/>
            <person name="Karasova D."/>
            <person name="Kubasova T."/>
            <person name="Cizek A."/>
            <person name="Rychlik I."/>
        </authorList>
    </citation>
    <scope>NUCLEOTIDE SEQUENCE</scope>
    <source>
        <strain evidence="13">An175</strain>
    </source>
</reference>
<dbReference type="Pfam" id="PF00528">
    <property type="entry name" value="BPD_transp_1"/>
    <property type="match status" value="1"/>
</dbReference>
<name>A0A174LNU5_9FIRM</name>
<dbReference type="AlphaFoldDB" id="A0A174LNU5"/>
<gene>
    <name evidence="12" type="primary">modB</name>
    <name evidence="13" type="ORF">B5F11_05675</name>
    <name evidence="14" type="ORF">DXC40_06265</name>
    <name evidence="12" type="ORF">ERS852551_00191</name>
</gene>
<dbReference type="EMBL" id="NFKP01000005">
    <property type="protein sequence ID" value="OUP70131.1"/>
    <property type="molecule type" value="Genomic_DNA"/>
</dbReference>
<dbReference type="SUPFAM" id="SSF161098">
    <property type="entry name" value="MetI-like"/>
    <property type="match status" value="1"/>
</dbReference>
<dbReference type="Proteomes" id="UP000260828">
    <property type="component" value="Unassembled WGS sequence"/>
</dbReference>
<comment type="subcellular location">
    <subcellularLocation>
        <location evidence="1 9">Cell membrane</location>
        <topology evidence="1 9">Multi-pass membrane protein</topology>
    </subcellularLocation>
</comment>
<dbReference type="GO" id="GO:0015098">
    <property type="term" value="F:molybdate ion transmembrane transporter activity"/>
    <property type="evidence" value="ECO:0007669"/>
    <property type="project" value="UniProtKB-UniRule"/>
</dbReference>
<evidence type="ECO:0000256" key="8">
    <source>
        <dbReference type="ARBA" id="ARBA00023136"/>
    </source>
</evidence>
<feature type="transmembrane region" description="Helical" evidence="9">
    <location>
        <begin position="12"/>
        <end position="34"/>
    </location>
</feature>
<comment type="similarity">
    <text evidence="2 10">Belongs to the binding-protein-dependent transport system permease family. CysTW subfamily.</text>
</comment>
<feature type="transmembrane region" description="Helical" evidence="9">
    <location>
        <begin position="46"/>
        <end position="66"/>
    </location>
</feature>
<keyword evidence="3 9" id="KW-0813">Transport</keyword>
<dbReference type="PANTHER" id="PTHR30183:SF3">
    <property type="entry name" value="MOLYBDENUM TRANSPORT SYSTEM PERMEASE PROTEIN MODB"/>
    <property type="match status" value="1"/>
</dbReference>
<dbReference type="Proteomes" id="UP000095765">
    <property type="component" value="Unassembled WGS sequence"/>
</dbReference>
<feature type="transmembrane region" description="Helical" evidence="9">
    <location>
        <begin position="193"/>
        <end position="214"/>
    </location>
</feature>
<dbReference type="NCBIfam" id="TIGR02141">
    <property type="entry name" value="modB_ABC"/>
    <property type="match status" value="1"/>
</dbReference>
<dbReference type="InterPro" id="IPR011867">
    <property type="entry name" value="ModB_ABC"/>
</dbReference>
<evidence type="ECO:0000256" key="1">
    <source>
        <dbReference type="ARBA" id="ARBA00004651"/>
    </source>
</evidence>
<evidence type="ECO:0000256" key="9">
    <source>
        <dbReference type="RuleBase" id="RU363032"/>
    </source>
</evidence>
<sequence>MDVSPILISMKTAAVSILVTFFLGVFCARLVVGLRSARIRMVLDGILTLPLVLPPTVAGFFLLYIFGVKRPVGQFFLDYFGVKIAFSWSATVIAAVVISFPLMYRSARGAFEQVDRNMVDAARTLGMPEGRIFWRVVMPMALPGVASGGVLSFARGLGEFGATAMIAGNIAGKTRTLPLAVYSAVAAGNMESAYGYVAIIVAISFIVVVAMNYFTMQENRRGRKAKP</sequence>
<evidence type="ECO:0000313" key="13">
    <source>
        <dbReference type="EMBL" id="OUP70131.1"/>
    </source>
</evidence>
<dbReference type="OrthoDB" id="9795403at2"/>
<dbReference type="InterPro" id="IPR000515">
    <property type="entry name" value="MetI-like"/>
</dbReference>
<reference evidence="12 15" key="1">
    <citation type="submission" date="2015-09" db="EMBL/GenBank/DDBJ databases">
        <authorList>
            <consortium name="Pathogen Informatics"/>
        </authorList>
    </citation>
    <scope>NUCLEOTIDE SEQUENCE [LARGE SCALE GENOMIC DNA]</scope>
    <source>
        <strain evidence="12 15">2789STDY5834939</strain>
    </source>
</reference>
<evidence type="ECO:0000313" key="12">
    <source>
        <dbReference type="EMBL" id="CUP23738.1"/>
    </source>
</evidence>
<evidence type="ECO:0000256" key="2">
    <source>
        <dbReference type="ARBA" id="ARBA00007069"/>
    </source>
</evidence>
<evidence type="ECO:0000313" key="16">
    <source>
        <dbReference type="Proteomes" id="UP000196386"/>
    </source>
</evidence>
<dbReference type="CDD" id="cd06261">
    <property type="entry name" value="TM_PBP2"/>
    <property type="match status" value="1"/>
</dbReference>
<evidence type="ECO:0000259" key="11">
    <source>
        <dbReference type="PROSITE" id="PS50928"/>
    </source>
</evidence>
<comment type="function">
    <text evidence="10">Part of the binding-protein-dependent transport system for molybdenum; probably responsible for the translocation of the substrate across the membrane.</text>
</comment>
<evidence type="ECO:0000256" key="3">
    <source>
        <dbReference type="ARBA" id="ARBA00022448"/>
    </source>
</evidence>
<dbReference type="GeneID" id="72464300"/>
<evidence type="ECO:0000256" key="10">
    <source>
        <dbReference type="RuleBase" id="RU365097"/>
    </source>
</evidence>
<proteinExistence type="inferred from homology"/>
<evidence type="ECO:0000313" key="14">
    <source>
        <dbReference type="EMBL" id="RGE68891.1"/>
    </source>
</evidence>
<reference evidence="16" key="2">
    <citation type="submission" date="2017-04" db="EMBL/GenBank/DDBJ databases">
        <title>Function of individual gut microbiota members based on whole genome sequencing of pure cultures obtained from chicken caecum.</title>
        <authorList>
            <person name="Medvecky M."/>
            <person name="Cejkova D."/>
            <person name="Polansky O."/>
            <person name="Karasova D."/>
            <person name="Kubasova T."/>
            <person name="Cizek A."/>
            <person name="Rychlik I."/>
        </authorList>
    </citation>
    <scope>NUCLEOTIDE SEQUENCE [LARGE SCALE GENOMIC DNA]</scope>
    <source>
        <strain evidence="16">An175</strain>
    </source>
</reference>
<organism evidence="12 15">
    <name type="scientific">Anaerotruncus colihominis</name>
    <dbReference type="NCBI Taxonomy" id="169435"/>
    <lineage>
        <taxon>Bacteria</taxon>
        <taxon>Bacillati</taxon>
        <taxon>Bacillota</taxon>
        <taxon>Clostridia</taxon>
        <taxon>Eubacteriales</taxon>
        <taxon>Oscillospiraceae</taxon>
        <taxon>Anaerotruncus</taxon>
    </lineage>
</organism>
<keyword evidence="8 9" id="KW-0472">Membrane</keyword>
<feature type="domain" description="ABC transmembrane type-1" evidence="11">
    <location>
        <begin position="6"/>
        <end position="215"/>
    </location>
</feature>
<dbReference type="EMBL" id="QVME01000002">
    <property type="protein sequence ID" value="RGE68891.1"/>
    <property type="molecule type" value="Genomic_DNA"/>
</dbReference>
<dbReference type="RefSeq" id="WP_006876510.1">
    <property type="nucleotide sequence ID" value="NZ_CABIWA010000002.1"/>
</dbReference>
<feature type="transmembrane region" description="Helical" evidence="9">
    <location>
        <begin position="86"/>
        <end position="104"/>
    </location>
</feature>
<evidence type="ECO:0000313" key="17">
    <source>
        <dbReference type="Proteomes" id="UP000260828"/>
    </source>
</evidence>
<evidence type="ECO:0000256" key="5">
    <source>
        <dbReference type="ARBA" id="ARBA00022505"/>
    </source>
</evidence>
<dbReference type="GO" id="GO:0005886">
    <property type="term" value="C:plasma membrane"/>
    <property type="evidence" value="ECO:0007669"/>
    <property type="project" value="UniProtKB-SubCell"/>
</dbReference>
<dbReference type="PROSITE" id="PS50928">
    <property type="entry name" value="ABC_TM1"/>
    <property type="match status" value="1"/>
</dbReference>
<dbReference type="EMBL" id="CZBE01000001">
    <property type="protein sequence ID" value="CUP23738.1"/>
    <property type="molecule type" value="Genomic_DNA"/>
</dbReference>
<evidence type="ECO:0000256" key="4">
    <source>
        <dbReference type="ARBA" id="ARBA00022475"/>
    </source>
</evidence>
<dbReference type="Gene3D" id="1.10.3720.10">
    <property type="entry name" value="MetI-like"/>
    <property type="match status" value="1"/>
</dbReference>
<feature type="transmembrane region" description="Helical" evidence="9">
    <location>
        <begin position="132"/>
        <end position="154"/>
    </location>
</feature>
<keyword evidence="5 10" id="KW-0500">Molybdenum</keyword>
<dbReference type="PANTHER" id="PTHR30183">
    <property type="entry name" value="MOLYBDENUM TRANSPORT SYSTEM PERMEASE PROTEIN MODB"/>
    <property type="match status" value="1"/>
</dbReference>
<evidence type="ECO:0000256" key="6">
    <source>
        <dbReference type="ARBA" id="ARBA00022692"/>
    </source>
</evidence>